<sequence>MLLFQVKLSQERAKELAENAKFIAAPGKGILAADESTGTIKKRFDNVGVENTEEKRAEYRSMLFSTKGLGQYISGCILFEETLFQKSPCGKSMVELLLAEGILPGIKVDKGLVTIPNTDDEVSTTGLDGLAERCQKYYNAGARFAKWRAVLSIDVAKNKPSNLSILETAHTLARYAAICQENGLVPIVEPEILADGDHSIEVCAEVTERVLAAVFKALSDHKVLLEGALLKPNMVTQGVDCKDKPSPQTVGFLTSRALRRTVPPALPGIMFLSGGQSESMATRHLNEINKCNQHPWSLSFSYGRALQSSCLKTWDGSLANAAAAQAVLLQLSKQNSEAATGSLKGDLVDDGESLFERKYIY</sequence>
<dbReference type="CDD" id="cd00948">
    <property type="entry name" value="FBP_aldolase_I_a"/>
    <property type="match status" value="1"/>
</dbReference>
<reference evidence="10" key="2">
    <citation type="submission" date="2021-05" db="EMBL/GenBank/DDBJ databases">
        <authorList>
            <person name="Pain A."/>
        </authorList>
    </citation>
    <scope>NUCLEOTIDE SEQUENCE</scope>
    <source>
        <strain evidence="10">1802A</strain>
    </source>
</reference>
<evidence type="ECO:0000256" key="7">
    <source>
        <dbReference type="ARBA" id="ARBA00023270"/>
    </source>
</evidence>
<comment type="catalytic activity">
    <reaction evidence="1 8">
        <text>beta-D-fructose 1,6-bisphosphate = D-glyceraldehyde 3-phosphate + dihydroxyacetone phosphate</text>
        <dbReference type="Rhea" id="RHEA:14729"/>
        <dbReference type="ChEBI" id="CHEBI:32966"/>
        <dbReference type="ChEBI" id="CHEBI:57642"/>
        <dbReference type="ChEBI" id="CHEBI:59776"/>
        <dbReference type="EC" id="4.1.2.13"/>
    </reaction>
</comment>
<dbReference type="Proteomes" id="UP001195914">
    <property type="component" value="Unassembled WGS sequence"/>
</dbReference>
<keyword evidence="6 8" id="KW-0456">Lyase</keyword>
<dbReference type="InterPro" id="IPR013785">
    <property type="entry name" value="Aldolase_TIM"/>
</dbReference>
<dbReference type="AlphaFoldDB" id="A0AAD9GG75"/>
<dbReference type="NCBIfam" id="NF033379">
    <property type="entry name" value="FrucBisAld_I"/>
    <property type="match status" value="1"/>
</dbReference>
<dbReference type="PANTHER" id="PTHR11627">
    <property type="entry name" value="FRUCTOSE-BISPHOSPHATE ALDOLASE"/>
    <property type="match status" value="1"/>
</dbReference>
<evidence type="ECO:0000256" key="6">
    <source>
        <dbReference type="ARBA" id="ARBA00023239"/>
    </source>
</evidence>
<evidence type="ECO:0000313" key="11">
    <source>
        <dbReference type="Proteomes" id="UP001195914"/>
    </source>
</evidence>
<dbReference type="Gene3D" id="3.20.20.70">
    <property type="entry name" value="Aldolase class I"/>
    <property type="match status" value="1"/>
</dbReference>
<comment type="pathway">
    <text evidence="2 9">Carbohydrate degradation; glycolysis; D-glyceraldehyde 3-phosphate and glycerone phosphate from D-glucose: step 4/4.</text>
</comment>
<comment type="similarity">
    <text evidence="3 8">Belongs to the class I fructose-bisphosphate aldolase family.</text>
</comment>
<dbReference type="SUPFAM" id="SSF51569">
    <property type="entry name" value="Aldolase"/>
    <property type="match status" value="1"/>
</dbReference>
<dbReference type="GO" id="GO:0006096">
    <property type="term" value="P:glycolytic process"/>
    <property type="evidence" value="ECO:0007669"/>
    <property type="project" value="UniProtKB-KW"/>
</dbReference>
<dbReference type="InterPro" id="IPR029768">
    <property type="entry name" value="Aldolase_I_AS"/>
</dbReference>
<dbReference type="Pfam" id="PF00274">
    <property type="entry name" value="Glycolytic"/>
    <property type="match status" value="1"/>
</dbReference>
<evidence type="ECO:0000256" key="4">
    <source>
        <dbReference type="ARBA" id="ARBA00013068"/>
    </source>
</evidence>
<evidence type="ECO:0000256" key="9">
    <source>
        <dbReference type="RuleBase" id="RU004257"/>
    </source>
</evidence>
<keyword evidence="7" id="KW-0704">Schiff base</keyword>
<evidence type="ECO:0000313" key="10">
    <source>
        <dbReference type="EMBL" id="KAK1937623.1"/>
    </source>
</evidence>
<evidence type="ECO:0000256" key="8">
    <source>
        <dbReference type="RuleBase" id="RU003994"/>
    </source>
</evidence>
<dbReference type="EMBL" id="JAHBMH010000033">
    <property type="protein sequence ID" value="KAK1937623.1"/>
    <property type="molecule type" value="Genomic_DNA"/>
</dbReference>
<dbReference type="PROSITE" id="PS00158">
    <property type="entry name" value="ALDOLASE_CLASS_I"/>
    <property type="match status" value="1"/>
</dbReference>
<dbReference type="FunFam" id="3.20.20.70:FF:000140">
    <property type="entry name" value="Fructose-bisphosphate aldolase"/>
    <property type="match status" value="1"/>
</dbReference>
<name>A0AAD9GG75_BABDI</name>
<evidence type="ECO:0000256" key="5">
    <source>
        <dbReference type="ARBA" id="ARBA00023152"/>
    </source>
</evidence>
<dbReference type="GO" id="GO:0004332">
    <property type="term" value="F:fructose-bisphosphate aldolase activity"/>
    <property type="evidence" value="ECO:0007669"/>
    <property type="project" value="UniProtKB-EC"/>
</dbReference>
<protein>
    <recommendedName>
        <fullName evidence="4 8">Fructose-bisphosphate aldolase</fullName>
        <ecNumber evidence="4 8">4.1.2.13</ecNumber>
    </recommendedName>
</protein>
<evidence type="ECO:0000256" key="3">
    <source>
        <dbReference type="ARBA" id="ARBA00010387"/>
    </source>
</evidence>
<proteinExistence type="inferred from homology"/>
<reference evidence="10" key="1">
    <citation type="journal article" date="2014" name="Nucleic Acids Res.">
        <title>The evolutionary dynamics of variant antigen genes in Babesia reveal a history of genomic innovation underlying host-parasite interaction.</title>
        <authorList>
            <person name="Jackson A.P."/>
            <person name="Otto T.D."/>
            <person name="Darby A."/>
            <person name="Ramaprasad A."/>
            <person name="Xia D."/>
            <person name="Echaide I.E."/>
            <person name="Farber M."/>
            <person name="Gahlot S."/>
            <person name="Gamble J."/>
            <person name="Gupta D."/>
            <person name="Gupta Y."/>
            <person name="Jackson L."/>
            <person name="Malandrin L."/>
            <person name="Malas T.B."/>
            <person name="Moussa E."/>
            <person name="Nair M."/>
            <person name="Reid A.J."/>
            <person name="Sanders M."/>
            <person name="Sharma J."/>
            <person name="Tracey A."/>
            <person name="Quail M.A."/>
            <person name="Weir W."/>
            <person name="Wastling J.M."/>
            <person name="Hall N."/>
            <person name="Willadsen P."/>
            <person name="Lingelbach K."/>
            <person name="Shiels B."/>
            <person name="Tait A."/>
            <person name="Berriman M."/>
            <person name="Allred D.R."/>
            <person name="Pain A."/>
        </authorList>
    </citation>
    <scope>NUCLEOTIDE SEQUENCE</scope>
    <source>
        <strain evidence="10">1802A</strain>
    </source>
</reference>
<keyword evidence="11" id="KW-1185">Reference proteome</keyword>
<keyword evidence="5 8" id="KW-0324">Glycolysis</keyword>
<dbReference type="EC" id="4.1.2.13" evidence="4 8"/>
<evidence type="ECO:0000256" key="1">
    <source>
        <dbReference type="ARBA" id="ARBA00000441"/>
    </source>
</evidence>
<organism evidence="10 11">
    <name type="scientific">Babesia divergens</name>
    <dbReference type="NCBI Taxonomy" id="32595"/>
    <lineage>
        <taxon>Eukaryota</taxon>
        <taxon>Sar</taxon>
        <taxon>Alveolata</taxon>
        <taxon>Apicomplexa</taxon>
        <taxon>Aconoidasida</taxon>
        <taxon>Piroplasmida</taxon>
        <taxon>Babesiidae</taxon>
        <taxon>Babesia</taxon>
    </lineage>
</organism>
<accession>A0AAD9GG75</accession>
<comment type="caution">
    <text evidence="10">The sequence shown here is derived from an EMBL/GenBank/DDBJ whole genome shotgun (WGS) entry which is preliminary data.</text>
</comment>
<evidence type="ECO:0000256" key="2">
    <source>
        <dbReference type="ARBA" id="ARBA00004714"/>
    </source>
</evidence>
<dbReference type="InterPro" id="IPR000741">
    <property type="entry name" value="FBA_I"/>
</dbReference>
<gene>
    <name evidence="10" type="ORF">X943_003422</name>
</gene>